<organism evidence="1 2">
    <name type="scientific">Chromobacterium amazonense</name>
    <dbReference type="NCBI Taxonomy" id="1382803"/>
    <lineage>
        <taxon>Bacteria</taxon>
        <taxon>Pseudomonadati</taxon>
        <taxon>Pseudomonadota</taxon>
        <taxon>Betaproteobacteria</taxon>
        <taxon>Neisseriales</taxon>
        <taxon>Chromobacteriaceae</taxon>
        <taxon>Chromobacterium</taxon>
    </lineage>
</organism>
<accession>A0A2S9WYQ0</accession>
<dbReference type="AlphaFoldDB" id="A0A2S9WYQ0"/>
<evidence type="ECO:0000313" key="1">
    <source>
        <dbReference type="EMBL" id="PRP68591.1"/>
    </source>
</evidence>
<evidence type="ECO:0000313" key="2">
    <source>
        <dbReference type="Proteomes" id="UP000239469"/>
    </source>
</evidence>
<dbReference type="RefSeq" id="WP_106078187.1">
    <property type="nucleotide sequence ID" value="NZ_MTBD01000097.1"/>
</dbReference>
<dbReference type="OrthoDB" id="9978904at2"/>
<reference evidence="1 2" key="1">
    <citation type="submission" date="2017-01" db="EMBL/GenBank/DDBJ databases">
        <title>New insights into the genetic diversity of Chromobacterium isolated from tropical freshwater lake.</title>
        <authorList>
            <person name="Santos A.B."/>
            <person name="Nascimento A.M."/>
            <person name="Da Silva P.C."/>
        </authorList>
    </citation>
    <scope>NUCLEOTIDE SEQUENCE [LARGE SCALE GENOMIC DNA]</scope>
    <source>
        <strain evidence="1 2">56AF</strain>
    </source>
</reference>
<sequence length="108" mass="11904">MQKILFIVGDKNSGKARVARVAAQIAEQHHGAHAQIVDAAQPEALKRALAQRVHAAGKTLLIVEKRPQDRTPIRASARINLDHFKRHPFGRALTFTIREAVDSCLVAN</sequence>
<comment type="caution">
    <text evidence="1">The sequence shown here is derived from an EMBL/GenBank/DDBJ whole genome shotgun (WGS) entry which is preliminary data.</text>
</comment>
<protein>
    <submittedName>
        <fullName evidence="1">Uncharacterized protein</fullName>
    </submittedName>
</protein>
<dbReference type="EMBL" id="MTBD01000097">
    <property type="protein sequence ID" value="PRP68591.1"/>
    <property type="molecule type" value="Genomic_DNA"/>
</dbReference>
<gene>
    <name evidence="1" type="ORF">BUE93_21355</name>
</gene>
<dbReference type="Proteomes" id="UP000239469">
    <property type="component" value="Unassembled WGS sequence"/>
</dbReference>
<name>A0A2S9WYQ0_9NEIS</name>
<proteinExistence type="predicted"/>